<dbReference type="GO" id="GO:0005975">
    <property type="term" value="P:carbohydrate metabolic process"/>
    <property type="evidence" value="ECO:0007669"/>
    <property type="project" value="InterPro"/>
</dbReference>
<dbReference type="NCBIfam" id="NF000942">
    <property type="entry name" value="PRK00094.1-4"/>
    <property type="match status" value="1"/>
</dbReference>
<comment type="subcellular location">
    <subcellularLocation>
        <location evidence="9">Cytoplasm</location>
    </subcellularLocation>
</comment>
<feature type="binding site" evidence="9">
    <location>
        <position position="98"/>
    </location>
    <ligand>
        <name>sn-glycerol 3-phosphate</name>
        <dbReference type="ChEBI" id="CHEBI:57597"/>
    </ligand>
</feature>
<dbReference type="PIRSF" id="PIRSF000114">
    <property type="entry name" value="Glycerol-3-P_dh"/>
    <property type="match status" value="1"/>
</dbReference>
<dbReference type="UniPathway" id="UPA00940"/>
<feature type="binding site" evidence="9">
    <location>
        <position position="17"/>
    </location>
    <ligand>
        <name>NADPH</name>
        <dbReference type="ChEBI" id="CHEBI:57783"/>
    </ligand>
</feature>
<dbReference type="PROSITE" id="PS00957">
    <property type="entry name" value="NAD_G3PDH"/>
    <property type="match status" value="1"/>
</dbReference>
<dbReference type="Gene3D" id="3.40.50.720">
    <property type="entry name" value="NAD(P)-binding Rossmann-like Domain"/>
    <property type="match status" value="1"/>
</dbReference>
<feature type="binding site" evidence="9">
    <location>
        <position position="38"/>
    </location>
    <ligand>
        <name>NADPH</name>
        <dbReference type="ChEBI" id="CHEBI:57783"/>
    </ligand>
</feature>
<keyword evidence="2 9" id="KW-0444">Lipid biosynthesis</keyword>
<name>A0A5M6IXV6_9PROT</name>
<keyword evidence="8 9" id="KW-1208">Phospholipid metabolism</keyword>
<feature type="domain" description="Glycerol-3-phosphate dehydrogenase NAD-dependent N-terminal" evidence="15">
    <location>
        <begin position="9"/>
        <end position="148"/>
    </location>
</feature>
<feature type="binding site" evidence="9">
    <location>
        <position position="246"/>
    </location>
    <ligand>
        <name>sn-glycerol 3-phosphate</name>
        <dbReference type="ChEBI" id="CHEBI:57597"/>
    </ligand>
</feature>
<evidence type="ECO:0000256" key="10">
    <source>
        <dbReference type="PIRSR" id="PIRSR000114-1"/>
    </source>
</evidence>
<feature type="binding site" evidence="9">
    <location>
        <position position="181"/>
    </location>
    <ligand>
        <name>sn-glycerol 3-phosphate</name>
        <dbReference type="ChEBI" id="CHEBI:57597"/>
    </ligand>
</feature>
<dbReference type="Gene3D" id="1.10.1040.10">
    <property type="entry name" value="N-(1-d-carboxylethyl)-l-norvaline Dehydrogenase, domain 2"/>
    <property type="match status" value="1"/>
</dbReference>
<dbReference type="InterPro" id="IPR006168">
    <property type="entry name" value="G3P_DH_NAD-dep"/>
</dbReference>
<feature type="domain" description="Glycerol-3-phosphate dehydrogenase NAD-dependent C-terminal" evidence="16">
    <location>
        <begin position="170"/>
        <end position="310"/>
    </location>
</feature>
<keyword evidence="9" id="KW-0963">Cytoplasm</keyword>
<dbReference type="Pfam" id="PF07479">
    <property type="entry name" value="NAD_Gly3P_dh_C"/>
    <property type="match status" value="1"/>
</dbReference>
<evidence type="ECO:0000256" key="6">
    <source>
        <dbReference type="ARBA" id="ARBA00023098"/>
    </source>
</evidence>
<organism evidence="17 18">
    <name type="scientific">Rhodovastum atsumiense</name>
    <dbReference type="NCBI Taxonomy" id="504468"/>
    <lineage>
        <taxon>Bacteria</taxon>
        <taxon>Pseudomonadati</taxon>
        <taxon>Pseudomonadota</taxon>
        <taxon>Alphaproteobacteria</taxon>
        <taxon>Acetobacterales</taxon>
        <taxon>Acetobacteraceae</taxon>
        <taxon>Rhodovastum</taxon>
    </lineage>
</organism>
<evidence type="ECO:0000256" key="12">
    <source>
        <dbReference type="PIRSR" id="PIRSR000114-3"/>
    </source>
</evidence>
<comment type="pathway">
    <text evidence="9">Membrane lipid metabolism; glycerophospholipid metabolism.</text>
</comment>
<dbReference type="EC" id="1.1.1.94" evidence="9"/>
<comment type="function">
    <text evidence="9">Catalyzes the reduction of the glycolytic intermediate dihydroxyacetone phosphate (DHAP) to sn-glycerol 3-phosphate (G3P), the key precursor for phospholipid synthesis.</text>
</comment>
<feature type="binding site" evidence="9">
    <location>
        <position position="98"/>
    </location>
    <ligand>
        <name>NADPH</name>
        <dbReference type="ChEBI" id="CHEBI:57783"/>
    </ligand>
</feature>
<comment type="similarity">
    <text evidence="1 9 13">Belongs to the NAD-dependent glycerol-3-phosphate dehydrogenase family.</text>
</comment>
<dbReference type="InterPro" id="IPR006109">
    <property type="entry name" value="G3P_DH_NAD-dep_C"/>
</dbReference>
<evidence type="ECO:0000256" key="11">
    <source>
        <dbReference type="PIRSR" id="PIRSR000114-2"/>
    </source>
</evidence>
<dbReference type="GO" id="GO:0006650">
    <property type="term" value="P:glycerophospholipid metabolic process"/>
    <property type="evidence" value="ECO:0007669"/>
    <property type="project" value="UniProtKB-UniRule"/>
</dbReference>
<feature type="binding site" evidence="11">
    <location>
        <begin position="245"/>
        <end position="246"/>
    </location>
    <ligand>
        <name>substrate</name>
    </ligand>
</feature>
<dbReference type="InterPro" id="IPR013328">
    <property type="entry name" value="6PGD_dom2"/>
</dbReference>
<dbReference type="GO" id="GO:0008654">
    <property type="term" value="P:phospholipid biosynthetic process"/>
    <property type="evidence" value="ECO:0007669"/>
    <property type="project" value="UniProtKB-KW"/>
</dbReference>
<dbReference type="EMBL" id="VWPK01000007">
    <property type="protein sequence ID" value="KAA5613173.1"/>
    <property type="molecule type" value="Genomic_DNA"/>
</dbReference>
<feature type="binding site" evidence="12">
    <location>
        <begin position="13"/>
        <end position="18"/>
    </location>
    <ligand>
        <name>NAD(+)</name>
        <dbReference type="ChEBI" id="CHEBI:57540"/>
    </ligand>
</feature>
<dbReference type="FunFam" id="1.10.1040.10:FF:000001">
    <property type="entry name" value="Glycerol-3-phosphate dehydrogenase [NAD(P)+]"/>
    <property type="match status" value="1"/>
</dbReference>
<evidence type="ECO:0000313" key="18">
    <source>
        <dbReference type="Proteomes" id="UP000325255"/>
    </source>
</evidence>
<evidence type="ECO:0000256" key="9">
    <source>
        <dbReference type="HAMAP-Rule" id="MF_00394"/>
    </source>
</evidence>
<keyword evidence="9" id="KW-0547">Nucleotide-binding</keyword>
<dbReference type="GO" id="GO:0046167">
    <property type="term" value="P:glycerol-3-phosphate biosynthetic process"/>
    <property type="evidence" value="ECO:0007669"/>
    <property type="project" value="UniProtKB-UniRule"/>
</dbReference>
<evidence type="ECO:0000313" key="17">
    <source>
        <dbReference type="EMBL" id="KAA5613173.1"/>
    </source>
</evidence>
<feature type="binding site" evidence="9">
    <location>
        <position position="269"/>
    </location>
    <ligand>
        <name>NADPH</name>
        <dbReference type="ChEBI" id="CHEBI:57783"/>
    </ligand>
</feature>
<dbReference type="GO" id="GO:0046168">
    <property type="term" value="P:glycerol-3-phosphate catabolic process"/>
    <property type="evidence" value="ECO:0007669"/>
    <property type="project" value="InterPro"/>
</dbReference>
<dbReference type="GO" id="GO:0141152">
    <property type="term" value="F:glycerol-3-phosphate dehydrogenase (NAD+) activity"/>
    <property type="evidence" value="ECO:0007669"/>
    <property type="project" value="RHEA"/>
</dbReference>
<keyword evidence="7 9" id="KW-0594">Phospholipid biosynthesis</keyword>
<feature type="binding site" evidence="9">
    <location>
        <position position="244"/>
    </location>
    <ligand>
        <name>sn-glycerol 3-phosphate</name>
        <dbReference type="ChEBI" id="CHEBI:57597"/>
    </ligand>
</feature>
<dbReference type="AlphaFoldDB" id="A0A5M6IXV6"/>
<dbReference type="OrthoDB" id="9812273at2"/>
<evidence type="ECO:0000256" key="1">
    <source>
        <dbReference type="ARBA" id="ARBA00011009"/>
    </source>
</evidence>
<comment type="catalytic activity">
    <reaction evidence="9 14">
        <text>sn-glycerol 3-phosphate + NADP(+) = dihydroxyacetone phosphate + NADPH + H(+)</text>
        <dbReference type="Rhea" id="RHEA:11096"/>
        <dbReference type="ChEBI" id="CHEBI:15378"/>
        <dbReference type="ChEBI" id="CHEBI:57597"/>
        <dbReference type="ChEBI" id="CHEBI:57642"/>
        <dbReference type="ChEBI" id="CHEBI:57783"/>
        <dbReference type="ChEBI" id="CHEBI:58349"/>
        <dbReference type="EC" id="1.1.1.94"/>
    </reaction>
</comment>
<protein>
    <recommendedName>
        <fullName evidence="9">Glycerol-3-phosphate dehydrogenase [NAD(P)+]</fullName>
        <ecNumber evidence="9">1.1.1.94</ecNumber>
    </recommendedName>
    <alternativeName>
        <fullName evidence="9">NAD(P)(+)-dependent glycerol-3-phosphate dehydrogenase</fullName>
    </alternativeName>
    <alternativeName>
        <fullName evidence="9">NAD(P)H-dependent dihydroxyacetone-phosphate reductase</fullName>
    </alternativeName>
</protein>
<dbReference type="NCBIfam" id="NF000940">
    <property type="entry name" value="PRK00094.1-2"/>
    <property type="match status" value="1"/>
</dbReference>
<reference evidence="17 18" key="1">
    <citation type="submission" date="2019-09" db="EMBL/GenBank/DDBJ databases">
        <title>Genome sequence of Rhodovastum atsumiense, a diverse member of the Acetobacteraceae family of non-sulfur purple photosynthetic bacteria.</title>
        <authorList>
            <person name="Meyer T."/>
            <person name="Kyndt J."/>
        </authorList>
    </citation>
    <scope>NUCLEOTIDE SEQUENCE [LARGE SCALE GENOMIC DNA]</scope>
    <source>
        <strain evidence="17 18">DSM 21279</strain>
    </source>
</reference>
<evidence type="ECO:0000256" key="14">
    <source>
        <dbReference type="RuleBase" id="RU000439"/>
    </source>
</evidence>
<proteinExistence type="inferred from homology"/>
<dbReference type="SUPFAM" id="SSF51735">
    <property type="entry name" value="NAD(P)-binding Rossmann-fold domains"/>
    <property type="match status" value="1"/>
</dbReference>
<evidence type="ECO:0000256" key="4">
    <source>
        <dbReference type="ARBA" id="ARBA00023002"/>
    </source>
</evidence>
<evidence type="ECO:0000256" key="8">
    <source>
        <dbReference type="ARBA" id="ARBA00023264"/>
    </source>
</evidence>
<sequence>MNDPTVRDLAVIGAGAWGTALAVQAARAGSRVTLWARHPGNIVDGENPRLPGIRLPETVTVTGELPSAPLVLLVVPLQHMREVAARLPPGGPLAVCAKGVEAGTRRLPLEVLAEILPGRTAGVLTGPNFAHEVAAGLPAATVIAALDPALREAVAASLGTPSFRIYGNDDPVGAEVGGAAKNVVAIAAGAVVGAGLGENARAALVTRGLAEIARLAVALGGRAETVAGLSGLGDLMLTCAGVASRNYSLGLALGRGERLEDILGRRSAVTEGVMTAPALIARAAELGEELPVCAAVAAVVTGQMTVLQAMETLLSRPRKDE</sequence>
<evidence type="ECO:0000256" key="2">
    <source>
        <dbReference type="ARBA" id="ARBA00022516"/>
    </source>
</evidence>
<feature type="binding site" evidence="9">
    <location>
        <position position="126"/>
    </location>
    <ligand>
        <name>sn-glycerol 3-phosphate</name>
        <dbReference type="ChEBI" id="CHEBI:57597"/>
    </ligand>
</feature>
<feature type="binding site" evidence="9">
    <location>
        <position position="234"/>
    </location>
    <ligand>
        <name>sn-glycerol 3-phosphate</name>
        <dbReference type="ChEBI" id="CHEBI:57597"/>
    </ligand>
</feature>
<feature type="binding site" evidence="9">
    <location>
        <position position="245"/>
    </location>
    <ligand>
        <name>sn-glycerol 3-phosphate</name>
        <dbReference type="ChEBI" id="CHEBI:57597"/>
    </ligand>
</feature>
<feature type="binding site" evidence="9">
    <location>
        <position position="245"/>
    </location>
    <ligand>
        <name>NADPH</name>
        <dbReference type="ChEBI" id="CHEBI:57783"/>
    </ligand>
</feature>
<evidence type="ECO:0000256" key="3">
    <source>
        <dbReference type="ARBA" id="ARBA00022857"/>
    </source>
</evidence>
<feature type="binding site" evidence="11">
    <location>
        <position position="98"/>
    </location>
    <ligand>
        <name>substrate</name>
    </ligand>
</feature>
<dbReference type="InterPro" id="IPR036291">
    <property type="entry name" value="NAD(P)-bd_dom_sf"/>
</dbReference>
<feature type="binding site" evidence="9">
    <location>
        <position position="271"/>
    </location>
    <ligand>
        <name>NADPH</name>
        <dbReference type="ChEBI" id="CHEBI:57783"/>
    </ligand>
</feature>
<keyword evidence="18" id="KW-1185">Reference proteome</keyword>
<dbReference type="InterPro" id="IPR008927">
    <property type="entry name" value="6-PGluconate_DH-like_C_sf"/>
</dbReference>
<dbReference type="GO" id="GO:0005829">
    <property type="term" value="C:cytosol"/>
    <property type="evidence" value="ECO:0007669"/>
    <property type="project" value="TreeGrafter"/>
</dbReference>
<feature type="binding site" evidence="9">
    <location>
        <position position="130"/>
    </location>
    <ligand>
        <name>NADPH</name>
        <dbReference type="ChEBI" id="CHEBI:57783"/>
    </ligand>
</feature>
<gene>
    <name evidence="9" type="primary">gpsA</name>
    <name evidence="17" type="ORF">F1189_05620</name>
</gene>
<feature type="binding site" evidence="12">
    <location>
        <position position="130"/>
    </location>
    <ligand>
        <name>NAD(+)</name>
        <dbReference type="ChEBI" id="CHEBI:57540"/>
    </ligand>
</feature>
<dbReference type="Pfam" id="PF01210">
    <property type="entry name" value="NAD_Gly3P_dh_N"/>
    <property type="match status" value="1"/>
</dbReference>
<dbReference type="InterPro" id="IPR011128">
    <property type="entry name" value="G3P_DH_NAD-dep_N"/>
</dbReference>
<evidence type="ECO:0000259" key="15">
    <source>
        <dbReference type="Pfam" id="PF01210"/>
    </source>
</evidence>
<evidence type="ECO:0000259" key="16">
    <source>
        <dbReference type="Pfam" id="PF07479"/>
    </source>
</evidence>
<keyword evidence="6 9" id="KW-0443">Lipid metabolism</keyword>
<dbReference type="PRINTS" id="PR00077">
    <property type="entry name" value="GPDHDRGNASE"/>
</dbReference>
<keyword evidence="4 9" id="KW-0560">Oxidoreductase</keyword>
<keyword evidence="3 9" id="KW-0521">NADP</keyword>
<dbReference type="GO" id="GO:0051287">
    <property type="term" value="F:NAD binding"/>
    <property type="evidence" value="ECO:0007669"/>
    <property type="project" value="InterPro"/>
</dbReference>
<accession>A0A5M6IXV6</accession>
<comment type="caution">
    <text evidence="9">Lacks conserved residue(s) required for the propagation of feature annotation.</text>
</comment>
<evidence type="ECO:0000256" key="5">
    <source>
        <dbReference type="ARBA" id="ARBA00023027"/>
    </source>
</evidence>
<evidence type="ECO:0000256" key="13">
    <source>
        <dbReference type="RuleBase" id="RU000437"/>
    </source>
</evidence>
<dbReference type="SUPFAM" id="SSF48179">
    <property type="entry name" value="6-phosphogluconate dehydrogenase C-terminal domain-like"/>
    <property type="match status" value="1"/>
</dbReference>
<dbReference type="RefSeq" id="WP_150039656.1">
    <property type="nucleotide sequence ID" value="NZ_OW485601.1"/>
</dbReference>
<dbReference type="Proteomes" id="UP000325255">
    <property type="component" value="Unassembled WGS sequence"/>
</dbReference>
<feature type="binding site" evidence="12">
    <location>
        <position position="245"/>
    </location>
    <ligand>
        <name>NAD(+)</name>
        <dbReference type="ChEBI" id="CHEBI:57540"/>
    </ligand>
</feature>
<comment type="caution">
    <text evidence="17">The sequence shown here is derived from an EMBL/GenBank/DDBJ whole genome shotgun (WGS) entry which is preliminary data.</text>
</comment>
<keyword evidence="5 9" id="KW-0520">NAD</keyword>
<feature type="active site" description="Proton acceptor" evidence="9 10">
    <location>
        <position position="181"/>
    </location>
</feature>
<evidence type="ECO:0000256" key="7">
    <source>
        <dbReference type="ARBA" id="ARBA00023209"/>
    </source>
</evidence>
<dbReference type="PANTHER" id="PTHR11728:SF1">
    <property type="entry name" value="GLYCEROL-3-PHOSPHATE DEHYDROGENASE [NAD(+)] 2, CHLOROPLASTIC"/>
    <property type="match status" value="1"/>
</dbReference>
<dbReference type="HAMAP" id="MF_00394">
    <property type="entry name" value="NAD_Glyc3P_dehydrog"/>
    <property type="match status" value="1"/>
</dbReference>
<feature type="binding site" evidence="9">
    <location>
        <position position="37"/>
    </location>
    <ligand>
        <name>NADPH</name>
        <dbReference type="ChEBI" id="CHEBI:57783"/>
    </ligand>
</feature>
<comment type="catalytic activity">
    <reaction evidence="9">
        <text>sn-glycerol 3-phosphate + NAD(+) = dihydroxyacetone phosphate + NADH + H(+)</text>
        <dbReference type="Rhea" id="RHEA:11092"/>
        <dbReference type="ChEBI" id="CHEBI:15378"/>
        <dbReference type="ChEBI" id="CHEBI:57540"/>
        <dbReference type="ChEBI" id="CHEBI:57597"/>
        <dbReference type="ChEBI" id="CHEBI:57642"/>
        <dbReference type="ChEBI" id="CHEBI:57945"/>
        <dbReference type="EC" id="1.1.1.94"/>
    </reaction>
</comment>
<dbReference type="GO" id="GO:0141153">
    <property type="term" value="F:glycerol-3-phosphate dehydrogenase (NADP+) activity"/>
    <property type="evidence" value="ECO:0007669"/>
    <property type="project" value="RHEA"/>
</dbReference>
<dbReference type="PANTHER" id="PTHR11728">
    <property type="entry name" value="GLYCEROL-3-PHOSPHATE DEHYDROGENASE"/>
    <property type="match status" value="1"/>
</dbReference>